<sequence length="98" mass="10757">MQKHYAPTHDTALELESLSYHSEDCETSESRRLRGSIVASVQSNEHIEGGMAHTKEMSWYLQSAATRQVQAPCVALSRSARHHGSTSLSQELSGSGQD</sequence>
<accession>A0A9P3LGE1</accession>
<gene>
    <name evidence="2" type="ORF">PsYK624_097080</name>
</gene>
<proteinExistence type="predicted"/>
<comment type="caution">
    <text evidence="2">The sequence shown here is derived from an EMBL/GenBank/DDBJ whole genome shotgun (WGS) entry which is preliminary data.</text>
</comment>
<keyword evidence="3" id="KW-1185">Reference proteome</keyword>
<evidence type="ECO:0000313" key="2">
    <source>
        <dbReference type="EMBL" id="GJE93549.1"/>
    </source>
</evidence>
<name>A0A9P3LGE1_9APHY</name>
<dbReference type="EMBL" id="BPQB01000033">
    <property type="protein sequence ID" value="GJE93549.1"/>
    <property type="molecule type" value="Genomic_DNA"/>
</dbReference>
<feature type="compositionally biased region" description="Polar residues" evidence="1">
    <location>
        <begin position="85"/>
        <end position="98"/>
    </location>
</feature>
<dbReference type="Proteomes" id="UP000703269">
    <property type="component" value="Unassembled WGS sequence"/>
</dbReference>
<evidence type="ECO:0000313" key="3">
    <source>
        <dbReference type="Proteomes" id="UP000703269"/>
    </source>
</evidence>
<protein>
    <submittedName>
        <fullName evidence="2">Uncharacterized protein</fullName>
    </submittedName>
</protein>
<dbReference type="AlphaFoldDB" id="A0A9P3LGE1"/>
<feature type="region of interest" description="Disordered" evidence="1">
    <location>
        <begin position="79"/>
        <end position="98"/>
    </location>
</feature>
<reference evidence="2 3" key="1">
    <citation type="submission" date="2021-08" db="EMBL/GenBank/DDBJ databases">
        <title>Draft Genome Sequence of Phanerochaete sordida strain YK-624.</title>
        <authorList>
            <person name="Mori T."/>
            <person name="Dohra H."/>
            <person name="Suzuki T."/>
            <person name="Kawagishi H."/>
            <person name="Hirai H."/>
        </authorList>
    </citation>
    <scope>NUCLEOTIDE SEQUENCE [LARGE SCALE GENOMIC DNA]</scope>
    <source>
        <strain evidence="2 3">YK-624</strain>
    </source>
</reference>
<organism evidence="2 3">
    <name type="scientific">Phanerochaete sordida</name>
    <dbReference type="NCBI Taxonomy" id="48140"/>
    <lineage>
        <taxon>Eukaryota</taxon>
        <taxon>Fungi</taxon>
        <taxon>Dikarya</taxon>
        <taxon>Basidiomycota</taxon>
        <taxon>Agaricomycotina</taxon>
        <taxon>Agaricomycetes</taxon>
        <taxon>Polyporales</taxon>
        <taxon>Phanerochaetaceae</taxon>
        <taxon>Phanerochaete</taxon>
    </lineage>
</organism>
<evidence type="ECO:0000256" key="1">
    <source>
        <dbReference type="SAM" id="MobiDB-lite"/>
    </source>
</evidence>